<protein>
    <submittedName>
        <fullName evidence="1">Uncharacterized protein</fullName>
    </submittedName>
</protein>
<dbReference type="EMBL" id="FNIX01000002">
    <property type="protein sequence ID" value="SDO49407.1"/>
    <property type="molecule type" value="Genomic_DNA"/>
</dbReference>
<evidence type="ECO:0000313" key="2">
    <source>
        <dbReference type="Proteomes" id="UP000199691"/>
    </source>
</evidence>
<keyword evidence="2" id="KW-1185">Reference proteome</keyword>
<name>A0A1H0K0E1_9PSEU</name>
<organism evidence="1 2">
    <name type="scientific">Lentzea jiangxiensis</name>
    <dbReference type="NCBI Taxonomy" id="641025"/>
    <lineage>
        <taxon>Bacteria</taxon>
        <taxon>Bacillati</taxon>
        <taxon>Actinomycetota</taxon>
        <taxon>Actinomycetes</taxon>
        <taxon>Pseudonocardiales</taxon>
        <taxon>Pseudonocardiaceae</taxon>
        <taxon>Lentzea</taxon>
    </lineage>
</organism>
<evidence type="ECO:0000313" key="1">
    <source>
        <dbReference type="EMBL" id="SDO49407.1"/>
    </source>
</evidence>
<gene>
    <name evidence="1" type="ORF">SAMN05421507_102708</name>
</gene>
<accession>A0A1H0K0E1</accession>
<sequence length="46" mass="5135">MRLLIDVVLALTTSPVALGPRGPRQFPGDVLLELTRNFQRCVTDRV</sequence>
<proteinExistence type="predicted"/>
<reference evidence="2" key="1">
    <citation type="submission" date="2016-10" db="EMBL/GenBank/DDBJ databases">
        <authorList>
            <person name="Varghese N."/>
            <person name="Submissions S."/>
        </authorList>
    </citation>
    <scope>NUCLEOTIDE SEQUENCE [LARGE SCALE GENOMIC DNA]</scope>
    <source>
        <strain evidence="2">CGMCC 4.6609</strain>
    </source>
</reference>
<dbReference type="Proteomes" id="UP000199691">
    <property type="component" value="Unassembled WGS sequence"/>
</dbReference>
<dbReference type="RefSeq" id="WP_176959670.1">
    <property type="nucleotide sequence ID" value="NZ_FNIX01000002.1"/>
</dbReference>
<dbReference type="AlphaFoldDB" id="A0A1H0K0E1"/>